<feature type="transmembrane region" description="Helical" evidence="1">
    <location>
        <begin position="73"/>
        <end position="93"/>
    </location>
</feature>
<comment type="caution">
    <text evidence="2">The sequence shown here is derived from an EMBL/GenBank/DDBJ whole genome shotgun (WGS) entry which is preliminary data.</text>
</comment>
<feature type="transmembrane region" description="Helical" evidence="1">
    <location>
        <begin position="7"/>
        <end position="24"/>
    </location>
</feature>
<evidence type="ECO:0000256" key="1">
    <source>
        <dbReference type="SAM" id="Phobius"/>
    </source>
</evidence>
<evidence type="ECO:0000313" key="3">
    <source>
        <dbReference type="Proteomes" id="UP000030185"/>
    </source>
</evidence>
<name>A0A098LG90_9BACT</name>
<dbReference type="AlphaFoldDB" id="A0A098LG90"/>
<feature type="transmembrane region" description="Helical" evidence="1">
    <location>
        <begin position="113"/>
        <end position="129"/>
    </location>
</feature>
<proteinExistence type="predicted"/>
<reference evidence="2 3" key="1">
    <citation type="submission" date="2014-09" db="EMBL/GenBank/DDBJ databases">
        <title>Sporocytophaga myxococcoides PG-01 genome sequencing.</title>
        <authorList>
            <person name="Liu L."/>
            <person name="Gao P.J."/>
            <person name="Chen G.J."/>
            <person name="Wang L.S."/>
        </authorList>
    </citation>
    <scope>NUCLEOTIDE SEQUENCE [LARGE SCALE GENOMIC DNA]</scope>
    <source>
        <strain evidence="2 3">PG-01</strain>
    </source>
</reference>
<evidence type="ECO:0008006" key="4">
    <source>
        <dbReference type="Google" id="ProtNLM"/>
    </source>
</evidence>
<gene>
    <name evidence="2" type="ORF">MYP_3225</name>
</gene>
<dbReference type="STRING" id="153721.MYP_3225"/>
<keyword evidence="1" id="KW-0812">Transmembrane</keyword>
<organism evidence="2 3">
    <name type="scientific">Sporocytophaga myxococcoides</name>
    <dbReference type="NCBI Taxonomy" id="153721"/>
    <lineage>
        <taxon>Bacteria</taxon>
        <taxon>Pseudomonadati</taxon>
        <taxon>Bacteroidota</taxon>
        <taxon>Cytophagia</taxon>
        <taxon>Cytophagales</taxon>
        <taxon>Cytophagaceae</taxon>
        <taxon>Sporocytophaga</taxon>
    </lineage>
</organism>
<feature type="transmembrane region" description="Helical" evidence="1">
    <location>
        <begin position="44"/>
        <end position="66"/>
    </location>
</feature>
<keyword evidence="1" id="KW-0472">Membrane</keyword>
<accession>A0A098LG90</accession>
<evidence type="ECO:0000313" key="2">
    <source>
        <dbReference type="EMBL" id="GAL85996.1"/>
    </source>
</evidence>
<dbReference type="OrthoDB" id="4731268at2"/>
<sequence>MKKLLSINAFLGISMFMFGVLKFIDPFKSWYTTQIENSGMGNNAYLLGIAGEIVVGVLLVYAAFWADHRKSSYSFIVILSSVLVIFMMAMGTYVHMHPAVPSDVLPLKIKPPFIPLAFLLLAGINIWQARKAIQN</sequence>
<dbReference type="eggNOG" id="ENOG50337WF">
    <property type="taxonomic scope" value="Bacteria"/>
</dbReference>
<keyword evidence="1" id="KW-1133">Transmembrane helix</keyword>
<keyword evidence="3" id="KW-1185">Reference proteome</keyword>
<dbReference type="Proteomes" id="UP000030185">
    <property type="component" value="Unassembled WGS sequence"/>
</dbReference>
<dbReference type="EMBL" id="BBLT01000006">
    <property type="protein sequence ID" value="GAL85996.1"/>
    <property type="molecule type" value="Genomic_DNA"/>
</dbReference>
<protein>
    <recommendedName>
        <fullName evidence="4">DoxX family protein</fullName>
    </recommendedName>
</protein>
<dbReference type="RefSeq" id="WP_045465091.1">
    <property type="nucleotide sequence ID" value="NZ_BBLT01000006.1"/>
</dbReference>